<dbReference type="InterPro" id="IPR036942">
    <property type="entry name" value="Beta-barrel_TonB_sf"/>
</dbReference>
<gene>
    <name evidence="14" type="ORF">JOD31_003357</name>
</gene>
<evidence type="ECO:0000313" key="15">
    <source>
        <dbReference type="Proteomes" id="UP000758856"/>
    </source>
</evidence>
<evidence type="ECO:0000256" key="9">
    <source>
        <dbReference type="RuleBase" id="RU003357"/>
    </source>
</evidence>
<name>A0ABS2TB58_9HYPH</name>
<dbReference type="Pfam" id="PF00593">
    <property type="entry name" value="TonB_dep_Rec_b-barrel"/>
    <property type="match status" value="1"/>
</dbReference>
<dbReference type="InterPro" id="IPR037066">
    <property type="entry name" value="Plug_dom_sf"/>
</dbReference>
<dbReference type="Gene3D" id="2.40.170.20">
    <property type="entry name" value="TonB-dependent receptor, beta-barrel domain"/>
    <property type="match status" value="1"/>
</dbReference>
<dbReference type="PANTHER" id="PTHR30069:SF39">
    <property type="entry name" value="BLL6183 PROTEIN"/>
    <property type="match status" value="1"/>
</dbReference>
<dbReference type="RefSeq" id="WP_210341565.1">
    <property type="nucleotide sequence ID" value="NZ_BSFF01000010.1"/>
</dbReference>
<evidence type="ECO:0000259" key="13">
    <source>
        <dbReference type="Pfam" id="PF07715"/>
    </source>
</evidence>
<feature type="domain" description="TonB-dependent receptor plug" evidence="13">
    <location>
        <begin position="52"/>
        <end position="163"/>
    </location>
</feature>
<keyword evidence="4 8" id="KW-0812">Transmembrane</keyword>
<evidence type="ECO:0000256" key="4">
    <source>
        <dbReference type="ARBA" id="ARBA00022692"/>
    </source>
</evidence>
<feature type="domain" description="TonB-dependent receptor-like beta-barrel" evidence="12">
    <location>
        <begin position="228"/>
        <end position="785"/>
    </location>
</feature>
<dbReference type="PROSITE" id="PS51257">
    <property type="entry name" value="PROKAR_LIPOPROTEIN"/>
    <property type="match status" value="1"/>
</dbReference>
<evidence type="ECO:0000256" key="6">
    <source>
        <dbReference type="ARBA" id="ARBA00023136"/>
    </source>
</evidence>
<dbReference type="Pfam" id="PF07715">
    <property type="entry name" value="Plug"/>
    <property type="match status" value="1"/>
</dbReference>
<protein>
    <submittedName>
        <fullName evidence="14">Iron complex outermembrane receptor protein</fullName>
    </submittedName>
</protein>
<feature type="chain" id="PRO_5046543151" evidence="11">
    <location>
        <begin position="28"/>
        <end position="841"/>
    </location>
</feature>
<dbReference type="SUPFAM" id="SSF56935">
    <property type="entry name" value="Porins"/>
    <property type="match status" value="1"/>
</dbReference>
<keyword evidence="7 8" id="KW-0998">Cell outer membrane</keyword>
<dbReference type="InterPro" id="IPR012910">
    <property type="entry name" value="Plug_dom"/>
</dbReference>
<feature type="region of interest" description="Disordered" evidence="10">
    <location>
        <begin position="367"/>
        <end position="386"/>
    </location>
</feature>
<keyword evidence="6 8" id="KW-0472">Membrane</keyword>
<evidence type="ECO:0000256" key="3">
    <source>
        <dbReference type="ARBA" id="ARBA00022452"/>
    </source>
</evidence>
<evidence type="ECO:0000256" key="10">
    <source>
        <dbReference type="SAM" id="MobiDB-lite"/>
    </source>
</evidence>
<dbReference type="Proteomes" id="UP000758856">
    <property type="component" value="Unassembled WGS sequence"/>
</dbReference>
<dbReference type="InterPro" id="IPR006311">
    <property type="entry name" value="TAT_signal"/>
</dbReference>
<evidence type="ECO:0000259" key="12">
    <source>
        <dbReference type="Pfam" id="PF00593"/>
    </source>
</evidence>
<dbReference type="EMBL" id="JAFBCY010000004">
    <property type="protein sequence ID" value="MBM7853106.1"/>
    <property type="molecule type" value="Genomic_DNA"/>
</dbReference>
<reference evidence="14 15" key="1">
    <citation type="submission" date="2021-01" db="EMBL/GenBank/DDBJ databases">
        <title>Genomic Encyclopedia of Type Strains, Phase IV (KMG-IV): sequencing the most valuable type-strain genomes for metagenomic binning, comparative biology and taxonomic classification.</title>
        <authorList>
            <person name="Goeker M."/>
        </authorList>
    </citation>
    <scope>NUCLEOTIDE SEQUENCE [LARGE SCALE GENOMIC DNA]</scope>
    <source>
        <strain evidence="14 15">DSM 6130</strain>
    </source>
</reference>
<dbReference type="InterPro" id="IPR039426">
    <property type="entry name" value="TonB-dep_rcpt-like"/>
</dbReference>
<evidence type="ECO:0000256" key="2">
    <source>
        <dbReference type="ARBA" id="ARBA00022448"/>
    </source>
</evidence>
<keyword evidence="15" id="KW-1185">Reference proteome</keyword>
<comment type="subcellular location">
    <subcellularLocation>
        <location evidence="1 8">Cell outer membrane</location>
        <topology evidence="1 8">Multi-pass membrane protein</topology>
    </subcellularLocation>
</comment>
<evidence type="ECO:0000313" key="14">
    <source>
        <dbReference type="EMBL" id="MBM7853106.1"/>
    </source>
</evidence>
<dbReference type="Gene3D" id="2.170.130.10">
    <property type="entry name" value="TonB-dependent receptor, plug domain"/>
    <property type="match status" value="1"/>
</dbReference>
<keyword evidence="11" id="KW-0732">Signal</keyword>
<comment type="caution">
    <text evidence="14">The sequence shown here is derived from an EMBL/GenBank/DDBJ whole genome shotgun (WGS) entry which is preliminary data.</text>
</comment>
<sequence length="841" mass="91642">MKFTIRRTALVGASLAALTAACAPASAQDAIALPEIDVIGTTPLGGDGLDRDKVPANIISVTGDQLRTSGSATVQEGLFQNAPSVNISDVTGNPYNKEIFFRGFQSSQQNGAPQGLAVYQNGVRVNEAFGDTVNYEFIPTVAIDRLDVWTNNPVFGLNALGGALSFQTKSGFTFQGVELEAQIGSFGRREGSAQWGTQIGNWAGYLAIEGARDDGWRDFSASNVKRVFGDVGYKTDTSEIHFNFTYADSKLGVVGPTPFELLEQRRRNVYTGDQINENEMGMLNLQGKFQVTDAWSLQANAYYRRYRSDRVDGNDTDVRPCPEDGPYAGKLCLEGDDFGIDDDDVNLPQNADRLVIRDPVTNRPIDNIYGDEDDFGPGNTPGSIERSHIRTTSAGGTLQAANEGELFGRKNHFVIGAAYDFGKTDFRGDSELCIIPENLQCIETGKKYYSLIPGGIIPVDLETKNHYLGLYATNTLDVTDKLSATIGARWNYARLILNDKGTIVPLNEDGLPAGPNLDGKHSFDRFNPMAGLTYKIMPNMTGFVSYSESNRAPTALELGCSNPDIPCPLESTLVSDPPLKQVVTRTGELGFRGSFDSFLGGALNWSASVYRANNNNDILNVPSAITGRGYFVNAGKTQRQGLELSAQYMAEKWAVYANYSYIDATFRKSLRLASPNNPASEGYGEDDDDDDIAAAADADDNAGTIHVRKGDRLTGIPDHQFKFGAAYRVTPAWTVGGDAQVMSGQYYLGDESNQNKKLPGYAIFNVNTSYQVTEQLKLFGGVKNLFNKKYSNNATFFETDDIGFLGLEDPRSITPARPLQLYVGLNMKFGAKADPVLVTKY</sequence>
<accession>A0ABS2TB58</accession>
<keyword evidence="3 8" id="KW-1134">Transmembrane beta strand</keyword>
<keyword evidence="5 9" id="KW-0798">TonB box</keyword>
<keyword evidence="14" id="KW-0675">Receptor</keyword>
<organism evidence="14 15">
    <name type="scientific">Methylopila capsulata</name>
    <dbReference type="NCBI Taxonomy" id="61654"/>
    <lineage>
        <taxon>Bacteria</taxon>
        <taxon>Pseudomonadati</taxon>
        <taxon>Pseudomonadota</taxon>
        <taxon>Alphaproteobacteria</taxon>
        <taxon>Hyphomicrobiales</taxon>
        <taxon>Methylopilaceae</taxon>
        <taxon>Methylopila</taxon>
    </lineage>
</organism>
<comment type="similarity">
    <text evidence="8 9">Belongs to the TonB-dependent receptor family.</text>
</comment>
<proteinExistence type="inferred from homology"/>
<dbReference type="PROSITE" id="PS52016">
    <property type="entry name" value="TONB_DEPENDENT_REC_3"/>
    <property type="match status" value="1"/>
</dbReference>
<evidence type="ECO:0000256" key="11">
    <source>
        <dbReference type="SAM" id="SignalP"/>
    </source>
</evidence>
<evidence type="ECO:0000256" key="1">
    <source>
        <dbReference type="ARBA" id="ARBA00004571"/>
    </source>
</evidence>
<keyword evidence="2 8" id="KW-0813">Transport</keyword>
<dbReference type="PROSITE" id="PS51318">
    <property type="entry name" value="TAT"/>
    <property type="match status" value="1"/>
</dbReference>
<feature type="signal peptide" evidence="11">
    <location>
        <begin position="1"/>
        <end position="27"/>
    </location>
</feature>
<evidence type="ECO:0000256" key="8">
    <source>
        <dbReference type="PROSITE-ProRule" id="PRU01360"/>
    </source>
</evidence>
<evidence type="ECO:0000256" key="5">
    <source>
        <dbReference type="ARBA" id="ARBA00023077"/>
    </source>
</evidence>
<evidence type="ECO:0000256" key="7">
    <source>
        <dbReference type="ARBA" id="ARBA00023237"/>
    </source>
</evidence>
<dbReference type="InterPro" id="IPR000531">
    <property type="entry name" value="Beta-barrel_TonB"/>
</dbReference>
<dbReference type="PANTHER" id="PTHR30069">
    <property type="entry name" value="TONB-DEPENDENT OUTER MEMBRANE RECEPTOR"/>
    <property type="match status" value="1"/>
</dbReference>